<sequence>MKKIEYFDENFKTGKSPEKAGIKYYNVLEKPFCIYGISMENGKFRRLPEKVAVRISEGVAALHANTAGGRVRFCTNSAYIAISAKMDFITRTPIFSLLGSAGFDLYSREGNREKYEGSFVPPMDMTEGYESFIELEGSKSREFTIHFPLYSAVRELYIGLDERARLSEARPYRYQMPIVYYGSSITQGGCASRPGLTYQSILSRRFNCDYLNLGFSGSARGEERMADYIKTLNMSLFVYDYDHNAPSPADLQRTHERMFQAVRSAKPQTPVIILSRPRYILRSDEKERLAIIERTFQDAKAAGDKNVFLLTGRELMNACKEEGTVDGVHPNDLGFRSMARALGNVIKKNRLLEEASHEAGPDAGL</sequence>
<dbReference type="SUPFAM" id="SSF52266">
    <property type="entry name" value="SGNH hydrolase"/>
    <property type="match status" value="1"/>
</dbReference>
<evidence type="ECO:0000313" key="4">
    <source>
        <dbReference type="Proteomes" id="UP000824265"/>
    </source>
</evidence>
<keyword evidence="3" id="KW-0378">Hydrolase</keyword>
<comment type="caution">
    <text evidence="3">The sequence shown here is derived from an EMBL/GenBank/DDBJ whole genome shotgun (WGS) entry which is preliminary data.</text>
</comment>
<evidence type="ECO:0000259" key="1">
    <source>
        <dbReference type="Pfam" id="PF14606"/>
    </source>
</evidence>
<evidence type="ECO:0000259" key="2">
    <source>
        <dbReference type="Pfam" id="PF14607"/>
    </source>
</evidence>
<dbReference type="Gene3D" id="2.60.120.260">
    <property type="entry name" value="Galactose-binding domain-like"/>
    <property type="match status" value="1"/>
</dbReference>
<reference evidence="3" key="1">
    <citation type="journal article" date="2021" name="PeerJ">
        <title>Extensive microbial diversity within the chicken gut microbiome revealed by metagenomics and culture.</title>
        <authorList>
            <person name="Gilroy R."/>
            <person name="Ravi A."/>
            <person name="Getino M."/>
            <person name="Pursley I."/>
            <person name="Horton D.L."/>
            <person name="Alikhan N.F."/>
            <person name="Baker D."/>
            <person name="Gharbi K."/>
            <person name="Hall N."/>
            <person name="Watson M."/>
            <person name="Adriaenssens E.M."/>
            <person name="Foster-Nyarko E."/>
            <person name="Jarju S."/>
            <person name="Secka A."/>
            <person name="Antonio M."/>
            <person name="Oren A."/>
            <person name="Chaudhuri R.R."/>
            <person name="La Ragione R."/>
            <person name="Hildebrand F."/>
            <person name="Pallen M.J."/>
        </authorList>
    </citation>
    <scope>NUCLEOTIDE SEQUENCE</scope>
    <source>
        <strain evidence="3">CHK195-6426</strain>
    </source>
</reference>
<dbReference type="InterPro" id="IPR036514">
    <property type="entry name" value="SGNH_hydro_sf"/>
</dbReference>
<dbReference type="Gene3D" id="3.40.50.1110">
    <property type="entry name" value="SGNH hydrolase"/>
    <property type="match status" value="1"/>
</dbReference>
<evidence type="ECO:0000313" key="3">
    <source>
        <dbReference type="EMBL" id="HIW80816.1"/>
    </source>
</evidence>
<dbReference type="Proteomes" id="UP000824265">
    <property type="component" value="Unassembled WGS sequence"/>
</dbReference>
<dbReference type="InterPro" id="IPR032740">
    <property type="entry name" value="GxDLY"/>
</dbReference>
<gene>
    <name evidence="3" type="ORF">H9742_04670</name>
</gene>
<dbReference type="Pfam" id="PF14606">
    <property type="entry name" value="Lipase_GDSL_3"/>
    <property type="match status" value="1"/>
</dbReference>
<dbReference type="Pfam" id="PF14607">
    <property type="entry name" value="GxDLY"/>
    <property type="match status" value="1"/>
</dbReference>
<dbReference type="InterPro" id="IPR013830">
    <property type="entry name" value="SGNH_hydro"/>
</dbReference>
<feature type="domain" description="SGNH hydrolase-type esterase" evidence="1">
    <location>
        <begin position="177"/>
        <end position="347"/>
    </location>
</feature>
<organism evidence="3 4">
    <name type="scientific">Candidatus Acetatifactor stercoripullorum</name>
    <dbReference type="NCBI Taxonomy" id="2838414"/>
    <lineage>
        <taxon>Bacteria</taxon>
        <taxon>Bacillati</taxon>
        <taxon>Bacillota</taxon>
        <taxon>Clostridia</taxon>
        <taxon>Lachnospirales</taxon>
        <taxon>Lachnospiraceae</taxon>
        <taxon>Acetatifactor</taxon>
    </lineage>
</organism>
<reference evidence="3" key="2">
    <citation type="submission" date="2021-04" db="EMBL/GenBank/DDBJ databases">
        <authorList>
            <person name="Gilroy R."/>
        </authorList>
    </citation>
    <scope>NUCLEOTIDE SEQUENCE</scope>
    <source>
        <strain evidence="3">CHK195-6426</strain>
    </source>
</reference>
<name>A0A9D1R679_9FIRM</name>
<proteinExistence type="predicted"/>
<protein>
    <submittedName>
        <fullName evidence="3">SGNH/GDSL hydrolase family protein</fullName>
    </submittedName>
</protein>
<accession>A0A9D1R679</accession>
<dbReference type="EMBL" id="DXGH01000027">
    <property type="protein sequence ID" value="HIW80816.1"/>
    <property type="molecule type" value="Genomic_DNA"/>
</dbReference>
<feature type="domain" description="SGNH hydrolase-type esterase N-terminal" evidence="2">
    <location>
        <begin position="22"/>
        <end position="165"/>
    </location>
</feature>
<dbReference type="GO" id="GO:0016787">
    <property type="term" value="F:hydrolase activity"/>
    <property type="evidence" value="ECO:0007669"/>
    <property type="project" value="UniProtKB-KW"/>
</dbReference>
<dbReference type="AlphaFoldDB" id="A0A9D1R679"/>